<evidence type="ECO:0000256" key="2">
    <source>
        <dbReference type="ARBA" id="ARBA00022692"/>
    </source>
</evidence>
<keyword evidence="6" id="KW-0408">Iron</keyword>
<evidence type="ECO:0000313" key="14">
    <source>
        <dbReference type="Proteomes" id="UP000260351"/>
    </source>
</evidence>
<keyword evidence="4" id="KW-0479">Metal-binding</keyword>
<evidence type="ECO:0000259" key="12">
    <source>
        <dbReference type="PROSITE" id="PS51296"/>
    </source>
</evidence>
<dbReference type="GO" id="GO:0051537">
    <property type="term" value="F:2 iron, 2 sulfur cluster binding"/>
    <property type="evidence" value="ECO:0007669"/>
    <property type="project" value="UniProtKB-KW"/>
</dbReference>
<organism evidence="13 14">
    <name type="scientific">Wenzhouxiangella sediminis</name>
    <dbReference type="NCBI Taxonomy" id="1792836"/>
    <lineage>
        <taxon>Bacteria</taxon>
        <taxon>Pseudomonadati</taxon>
        <taxon>Pseudomonadota</taxon>
        <taxon>Gammaproteobacteria</taxon>
        <taxon>Chromatiales</taxon>
        <taxon>Wenzhouxiangellaceae</taxon>
        <taxon>Wenzhouxiangella</taxon>
    </lineage>
</organism>
<dbReference type="Pfam" id="PF00355">
    <property type="entry name" value="Rieske"/>
    <property type="match status" value="1"/>
</dbReference>
<accession>A0A3E1KB45</accession>
<name>A0A3E1KB45_9GAMM</name>
<keyword evidence="14" id="KW-1185">Reference proteome</keyword>
<proteinExistence type="predicted"/>
<keyword evidence="7" id="KW-0411">Iron-sulfur</keyword>
<dbReference type="PANTHER" id="PTHR10134">
    <property type="entry name" value="CYTOCHROME B-C1 COMPLEX SUBUNIT RIESKE, MITOCHONDRIAL"/>
    <property type="match status" value="1"/>
</dbReference>
<feature type="domain" description="Rieske" evidence="12">
    <location>
        <begin position="84"/>
        <end position="193"/>
    </location>
</feature>
<evidence type="ECO:0000256" key="6">
    <source>
        <dbReference type="ARBA" id="ARBA00023004"/>
    </source>
</evidence>
<keyword evidence="10" id="KW-0813">Transport</keyword>
<comment type="subunit">
    <text evidence="11">The main subunits of complex b-c1 are: cytochrome b, cytochrome c1 and the Rieske protein.</text>
</comment>
<dbReference type="GO" id="GO:0046872">
    <property type="term" value="F:metal ion binding"/>
    <property type="evidence" value="ECO:0007669"/>
    <property type="project" value="UniProtKB-KW"/>
</dbReference>
<keyword evidence="10" id="KW-0249">Electron transport</keyword>
<dbReference type="Gene3D" id="2.102.10.10">
    <property type="entry name" value="Rieske [2Fe-2S] iron-sulphur domain"/>
    <property type="match status" value="1"/>
</dbReference>
<dbReference type="GO" id="GO:0016491">
    <property type="term" value="F:oxidoreductase activity"/>
    <property type="evidence" value="ECO:0007669"/>
    <property type="project" value="UniProtKB-KW"/>
</dbReference>
<dbReference type="InterPro" id="IPR036922">
    <property type="entry name" value="Rieske_2Fe-2S_sf"/>
</dbReference>
<keyword evidence="5" id="KW-1133">Transmembrane helix</keyword>
<evidence type="ECO:0000313" key="13">
    <source>
        <dbReference type="EMBL" id="RFF31641.1"/>
    </source>
</evidence>
<evidence type="ECO:0000256" key="10">
    <source>
        <dbReference type="RuleBase" id="RU004494"/>
    </source>
</evidence>
<comment type="subcellular location">
    <subcellularLocation>
        <location evidence="1">Membrane</location>
        <topology evidence="1">Single-pass membrane protein</topology>
    </subcellularLocation>
</comment>
<keyword evidence="2" id="KW-0812">Transmembrane</keyword>
<dbReference type="GO" id="GO:0008121">
    <property type="term" value="F:quinol-cytochrome-c reductase activity"/>
    <property type="evidence" value="ECO:0007669"/>
    <property type="project" value="UniProtKB-EC"/>
</dbReference>
<comment type="miscellaneous">
    <text evidence="10">The Rieske protein is a high potential 2Fe-2S protein.</text>
</comment>
<comment type="cofactor">
    <cofactor evidence="10">
        <name>[2Fe-2S] cluster</name>
        <dbReference type="ChEBI" id="CHEBI:190135"/>
    </cofactor>
    <text evidence="10">Binds 1 [2Fe-2S] cluster per subunit.</text>
</comment>
<reference evidence="13 14" key="1">
    <citation type="submission" date="2018-08" db="EMBL/GenBank/DDBJ databases">
        <title>Wenzhouxiangella salilacus sp. nov., a novel bacterium isolated from a saline lake in Xinjiang Province, China.</title>
        <authorList>
            <person name="Han S."/>
        </authorList>
    </citation>
    <scope>NUCLEOTIDE SEQUENCE [LARGE SCALE GENOMIC DNA]</scope>
    <source>
        <strain evidence="13 14">XDB06</strain>
    </source>
</reference>
<dbReference type="AlphaFoldDB" id="A0A3E1KB45"/>
<dbReference type="InterPro" id="IPR017941">
    <property type="entry name" value="Rieske_2Fe-2S"/>
</dbReference>
<gene>
    <name evidence="13" type="primary">petA</name>
    <name evidence="13" type="ORF">DZC52_04465</name>
</gene>
<dbReference type="EC" id="7.1.1.8" evidence="10"/>
<dbReference type="RefSeq" id="WP_116649946.1">
    <property type="nucleotide sequence ID" value="NZ_QUZK01000018.1"/>
</dbReference>
<keyword evidence="8" id="KW-0472">Membrane</keyword>
<keyword evidence="9" id="KW-1015">Disulfide bond</keyword>
<evidence type="ECO:0000256" key="11">
    <source>
        <dbReference type="RuleBase" id="RU004497"/>
    </source>
</evidence>
<protein>
    <recommendedName>
        <fullName evidence="10">Ubiquinol-cytochrome c reductase iron-sulfur subunit</fullName>
        <ecNumber evidence="10">7.1.1.8</ecNumber>
    </recommendedName>
</protein>
<dbReference type="InterPro" id="IPR014349">
    <property type="entry name" value="Rieske_Fe-S_prot"/>
</dbReference>
<evidence type="ECO:0000256" key="8">
    <source>
        <dbReference type="ARBA" id="ARBA00023136"/>
    </source>
</evidence>
<dbReference type="PRINTS" id="PR00162">
    <property type="entry name" value="RIESKE"/>
</dbReference>
<dbReference type="OrthoDB" id="9767869at2"/>
<evidence type="ECO:0000256" key="9">
    <source>
        <dbReference type="ARBA" id="ARBA00023157"/>
    </source>
</evidence>
<comment type="caution">
    <text evidence="13">The sequence shown here is derived from an EMBL/GenBank/DDBJ whole genome shotgun (WGS) entry which is preliminary data.</text>
</comment>
<dbReference type="NCBIfam" id="TIGR01416">
    <property type="entry name" value="Rieske_proteo"/>
    <property type="match status" value="1"/>
</dbReference>
<evidence type="ECO:0000256" key="4">
    <source>
        <dbReference type="ARBA" id="ARBA00022723"/>
    </source>
</evidence>
<keyword evidence="3" id="KW-0001">2Fe-2S</keyword>
<dbReference type="InterPro" id="IPR005805">
    <property type="entry name" value="Rieske_Fe-S_prot_C"/>
</dbReference>
<dbReference type="EMBL" id="QUZK01000018">
    <property type="protein sequence ID" value="RFF31641.1"/>
    <property type="molecule type" value="Genomic_DNA"/>
</dbReference>
<evidence type="ECO:0000256" key="7">
    <source>
        <dbReference type="ARBA" id="ARBA00023014"/>
    </source>
</evidence>
<evidence type="ECO:0000256" key="5">
    <source>
        <dbReference type="ARBA" id="ARBA00022989"/>
    </source>
</evidence>
<keyword evidence="13" id="KW-0560">Oxidoreductase</keyword>
<comment type="catalytic activity">
    <reaction evidence="10">
        <text>a quinol + 2 Fe(III)-[cytochrome c](out) = a quinone + 2 Fe(II)-[cytochrome c](out) + 2 H(+)(out)</text>
        <dbReference type="Rhea" id="RHEA:11484"/>
        <dbReference type="Rhea" id="RHEA-COMP:10350"/>
        <dbReference type="Rhea" id="RHEA-COMP:14399"/>
        <dbReference type="ChEBI" id="CHEBI:15378"/>
        <dbReference type="ChEBI" id="CHEBI:24646"/>
        <dbReference type="ChEBI" id="CHEBI:29033"/>
        <dbReference type="ChEBI" id="CHEBI:29034"/>
        <dbReference type="ChEBI" id="CHEBI:132124"/>
        <dbReference type="EC" id="7.1.1.8"/>
    </reaction>
</comment>
<dbReference type="CDD" id="cd03470">
    <property type="entry name" value="Rieske_cytochrome_bc1"/>
    <property type="match status" value="1"/>
</dbReference>
<dbReference type="Proteomes" id="UP000260351">
    <property type="component" value="Unassembled WGS sequence"/>
</dbReference>
<sequence>MESRTQKSEPARRRFIGRALGLVLATGVTLSAIPLVRSLLPSRSRQIAGAPIEVDLDTISPGEQILITWRGKPIWILRRTSEMIQRLRISDLEARLRDPLSQQDQQPPYARNDLRSIHPDILVVIATCTHLGCIPKFHPETGQMGFDSEWPGGYFCPCHASKFDLAGRVFKGVPAPLNLVIPPHRFTDHNTVIIGEGPVVE</sequence>
<dbReference type="PROSITE" id="PS51296">
    <property type="entry name" value="RIESKE"/>
    <property type="match status" value="1"/>
</dbReference>
<evidence type="ECO:0000256" key="3">
    <source>
        <dbReference type="ARBA" id="ARBA00022714"/>
    </source>
</evidence>
<dbReference type="InterPro" id="IPR006317">
    <property type="entry name" value="Ubiquinol_cyt_c_Rdtase_Fe-S-su"/>
</dbReference>
<evidence type="ECO:0000256" key="1">
    <source>
        <dbReference type="ARBA" id="ARBA00004167"/>
    </source>
</evidence>
<dbReference type="SUPFAM" id="SSF50022">
    <property type="entry name" value="ISP domain"/>
    <property type="match status" value="1"/>
</dbReference>
<dbReference type="GO" id="GO:0016020">
    <property type="term" value="C:membrane"/>
    <property type="evidence" value="ECO:0007669"/>
    <property type="project" value="UniProtKB-SubCell"/>
</dbReference>